<accession>A0A8X6P831</accession>
<feature type="transmembrane region" description="Helical" evidence="5">
    <location>
        <begin position="63"/>
        <end position="82"/>
    </location>
</feature>
<dbReference type="AlphaFoldDB" id="A0A8X6P831"/>
<keyword evidence="2 5" id="KW-0812">Transmembrane</keyword>
<dbReference type="GO" id="GO:0005774">
    <property type="term" value="C:vacuolar membrane"/>
    <property type="evidence" value="ECO:0007669"/>
    <property type="project" value="TreeGrafter"/>
</dbReference>
<evidence type="ECO:0000256" key="5">
    <source>
        <dbReference type="SAM" id="Phobius"/>
    </source>
</evidence>
<keyword evidence="8" id="KW-1185">Reference proteome</keyword>
<dbReference type="EMBL" id="BMAW01066848">
    <property type="protein sequence ID" value="GFT56589.1"/>
    <property type="molecule type" value="Genomic_DNA"/>
</dbReference>
<feature type="transmembrane region" description="Helical" evidence="5">
    <location>
        <begin position="223"/>
        <end position="245"/>
    </location>
</feature>
<dbReference type="PANTHER" id="PTHR22950:SF703">
    <property type="entry name" value="AMINO ACID TRANSPORTER TRANSMEMBRANE DOMAIN-CONTAINING PROTEIN"/>
    <property type="match status" value="1"/>
</dbReference>
<keyword evidence="3 5" id="KW-1133">Transmembrane helix</keyword>
<feature type="transmembrane region" description="Helical" evidence="5">
    <location>
        <begin position="147"/>
        <end position="171"/>
    </location>
</feature>
<evidence type="ECO:0000256" key="3">
    <source>
        <dbReference type="ARBA" id="ARBA00022989"/>
    </source>
</evidence>
<feature type="transmembrane region" description="Helical" evidence="5">
    <location>
        <begin position="183"/>
        <end position="203"/>
    </location>
</feature>
<proteinExistence type="predicted"/>
<feature type="domain" description="Amino acid transporter transmembrane" evidence="6">
    <location>
        <begin position="86"/>
        <end position="383"/>
    </location>
</feature>
<feature type="transmembrane region" description="Helical" evidence="5">
    <location>
        <begin position="335"/>
        <end position="355"/>
    </location>
</feature>
<evidence type="ECO:0000256" key="2">
    <source>
        <dbReference type="ARBA" id="ARBA00022692"/>
    </source>
</evidence>
<dbReference type="Pfam" id="PF01490">
    <property type="entry name" value="Aa_trans"/>
    <property type="match status" value="1"/>
</dbReference>
<dbReference type="GO" id="GO:0015179">
    <property type="term" value="F:L-amino acid transmembrane transporter activity"/>
    <property type="evidence" value="ECO:0007669"/>
    <property type="project" value="TreeGrafter"/>
</dbReference>
<feature type="transmembrane region" description="Helical" evidence="5">
    <location>
        <begin position="88"/>
        <end position="110"/>
    </location>
</feature>
<keyword evidence="4 5" id="KW-0472">Membrane</keyword>
<protein>
    <submittedName>
        <fullName evidence="7">Aa_trans domain-containing protein</fullName>
    </submittedName>
</protein>
<evidence type="ECO:0000259" key="6">
    <source>
        <dbReference type="Pfam" id="PF01490"/>
    </source>
</evidence>
<dbReference type="Proteomes" id="UP000887013">
    <property type="component" value="Unassembled WGS sequence"/>
</dbReference>
<dbReference type="PANTHER" id="PTHR22950">
    <property type="entry name" value="AMINO ACID TRANSPORTER"/>
    <property type="match status" value="1"/>
</dbReference>
<evidence type="ECO:0000313" key="7">
    <source>
        <dbReference type="EMBL" id="GFT56589.1"/>
    </source>
</evidence>
<feature type="transmembrane region" description="Helical" evidence="5">
    <location>
        <begin position="375"/>
        <end position="398"/>
    </location>
</feature>
<gene>
    <name evidence="7" type="primary">AVEN_113260_1</name>
    <name evidence="7" type="ORF">NPIL_176043</name>
</gene>
<name>A0A8X6P831_NEPPI</name>
<sequence length="421" mass="47957">MQDIWPKYKERNMIPYPEIGFRAVGNWMRYLVITSQIVSQLSLAIGYLVNIARHIEYSSAGKLKFCDMMILSTFFMIPFTWFRSPKNFYLVITSQIVSQLSLAIGYLVNIARHIEYSSAGKLKFCDMMILSTFFMIPFTWFRSPKNFWFLAVIDVVCNLLYMVLVLFGIFVDKQTVGPVKYPQSSFSTFALSFGSLMFAYSGGGVYPTIQNDMKDSKLFLQSLFTGFLVIYSIYVPLAILGYAAYGELTKQDITINLLQNSNLRGTARFLQFLSLTQLATTTVIYLNPTFQILEYYLYFPKRFGYQRCLLRSGVLLAVFFIAFATPLVIELSQVLAIIFVGLLTCVYPAVFYACLVRKRTTLSGIRKINLKSYAFLSGMILLGLLGSISAFYTSGYSISQKKNLFSMNCFSTSNVNMSYLD</sequence>
<feature type="transmembrane region" description="Helical" evidence="5">
    <location>
        <begin position="27"/>
        <end position="51"/>
    </location>
</feature>
<evidence type="ECO:0000256" key="1">
    <source>
        <dbReference type="ARBA" id="ARBA00004141"/>
    </source>
</evidence>
<evidence type="ECO:0000313" key="8">
    <source>
        <dbReference type="Proteomes" id="UP000887013"/>
    </source>
</evidence>
<evidence type="ECO:0000256" key="4">
    <source>
        <dbReference type="ARBA" id="ARBA00023136"/>
    </source>
</evidence>
<dbReference type="InterPro" id="IPR013057">
    <property type="entry name" value="AA_transpt_TM"/>
</dbReference>
<dbReference type="OrthoDB" id="6434962at2759"/>
<comment type="subcellular location">
    <subcellularLocation>
        <location evidence="1">Membrane</location>
        <topology evidence="1">Multi-pass membrane protein</topology>
    </subcellularLocation>
</comment>
<reference evidence="7" key="1">
    <citation type="submission" date="2020-08" db="EMBL/GenBank/DDBJ databases">
        <title>Multicomponent nature underlies the extraordinary mechanical properties of spider dragline silk.</title>
        <authorList>
            <person name="Kono N."/>
            <person name="Nakamura H."/>
            <person name="Mori M."/>
            <person name="Yoshida Y."/>
            <person name="Ohtoshi R."/>
            <person name="Malay A.D."/>
            <person name="Moran D.A.P."/>
            <person name="Tomita M."/>
            <person name="Numata K."/>
            <person name="Arakawa K."/>
        </authorList>
    </citation>
    <scope>NUCLEOTIDE SEQUENCE</scope>
</reference>
<feature type="transmembrane region" description="Helical" evidence="5">
    <location>
        <begin position="308"/>
        <end position="329"/>
    </location>
</feature>
<comment type="caution">
    <text evidence="7">The sequence shown here is derived from an EMBL/GenBank/DDBJ whole genome shotgun (WGS) entry which is preliminary data.</text>
</comment>
<organism evidence="7 8">
    <name type="scientific">Nephila pilipes</name>
    <name type="common">Giant wood spider</name>
    <name type="synonym">Nephila maculata</name>
    <dbReference type="NCBI Taxonomy" id="299642"/>
    <lineage>
        <taxon>Eukaryota</taxon>
        <taxon>Metazoa</taxon>
        <taxon>Ecdysozoa</taxon>
        <taxon>Arthropoda</taxon>
        <taxon>Chelicerata</taxon>
        <taxon>Arachnida</taxon>
        <taxon>Araneae</taxon>
        <taxon>Araneomorphae</taxon>
        <taxon>Entelegynae</taxon>
        <taxon>Araneoidea</taxon>
        <taxon>Nephilidae</taxon>
        <taxon>Nephila</taxon>
    </lineage>
</organism>